<keyword evidence="3" id="KW-0597">Phosphoprotein</keyword>
<comment type="caution">
    <text evidence="7">The sequence shown here is derived from an EMBL/GenBank/DDBJ whole genome shotgun (WGS) entry which is preliminary data.</text>
</comment>
<gene>
    <name evidence="7" type="ORF">S01H1_31464</name>
</gene>
<dbReference type="FunFam" id="3.30.565.10:FF:000006">
    <property type="entry name" value="Sensor histidine kinase WalK"/>
    <property type="match status" value="1"/>
</dbReference>
<evidence type="ECO:0000313" key="7">
    <source>
        <dbReference type="EMBL" id="GAF90623.1"/>
    </source>
</evidence>
<evidence type="ECO:0000256" key="5">
    <source>
        <dbReference type="ARBA" id="ARBA00022777"/>
    </source>
</evidence>
<dbReference type="PANTHER" id="PTHR43547">
    <property type="entry name" value="TWO-COMPONENT HISTIDINE KINASE"/>
    <property type="match status" value="1"/>
</dbReference>
<evidence type="ECO:0000256" key="1">
    <source>
        <dbReference type="ARBA" id="ARBA00000085"/>
    </source>
</evidence>
<name>X0TAU1_9ZZZZ</name>
<keyword evidence="5" id="KW-0418">Kinase</keyword>
<dbReference type="Pfam" id="PF02518">
    <property type="entry name" value="HATPase_c"/>
    <property type="match status" value="1"/>
</dbReference>
<feature type="domain" description="Histidine kinase" evidence="6">
    <location>
        <begin position="1"/>
        <end position="130"/>
    </location>
</feature>
<comment type="catalytic activity">
    <reaction evidence="1">
        <text>ATP + protein L-histidine = ADP + protein N-phospho-L-histidine.</text>
        <dbReference type="EC" id="2.7.13.3"/>
    </reaction>
</comment>
<evidence type="ECO:0000256" key="4">
    <source>
        <dbReference type="ARBA" id="ARBA00022679"/>
    </source>
</evidence>
<dbReference type="InterPro" id="IPR005467">
    <property type="entry name" value="His_kinase_dom"/>
</dbReference>
<dbReference type="SUPFAM" id="SSF55874">
    <property type="entry name" value="ATPase domain of HSP90 chaperone/DNA topoisomerase II/histidine kinase"/>
    <property type="match status" value="1"/>
</dbReference>
<feature type="non-terminal residue" evidence="7">
    <location>
        <position position="1"/>
    </location>
</feature>
<accession>X0TAU1</accession>
<dbReference type="SMART" id="SM00387">
    <property type="entry name" value="HATPase_c"/>
    <property type="match status" value="1"/>
</dbReference>
<evidence type="ECO:0000259" key="6">
    <source>
        <dbReference type="PROSITE" id="PS50109"/>
    </source>
</evidence>
<evidence type="ECO:0000256" key="3">
    <source>
        <dbReference type="ARBA" id="ARBA00022553"/>
    </source>
</evidence>
<organism evidence="7">
    <name type="scientific">marine sediment metagenome</name>
    <dbReference type="NCBI Taxonomy" id="412755"/>
    <lineage>
        <taxon>unclassified sequences</taxon>
        <taxon>metagenomes</taxon>
        <taxon>ecological metagenomes</taxon>
    </lineage>
</organism>
<dbReference type="InterPro" id="IPR036890">
    <property type="entry name" value="HATPase_C_sf"/>
</dbReference>
<dbReference type="PANTHER" id="PTHR43547:SF2">
    <property type="entry name" value="HYBRID SIGNAL TRANSDUCTION HISTIDINE KINASE C"/>
    <property type="match status" value="1"/>
</dbReference>
<dbReference type="AlphaFoldDB" id="X0TAU1"/>
<sequence>RKIELSMDLPVEEVLLNADREKVVKILINLIGNAIKFIHEGDHINIKLEKLNGSARIDIEDTGPGIQSKDIDEVFNRFVQVERHVGSGEHGTGLGLAVTKELVELHGGRIWAENRPDGGAVFSFEIPLSVDANAEESVLVGAGNDSDSDVND</sequence>
<dbReference type="PRINTS" id="PR00344">
    <property type="entry name" value="BCTRLSENSOR"/>
</dbReference>
<dbReference type="EC" id="2.7.13.3" evidence="2"/>
<evidence type="ECO:0000256" key="2">
    <source>
        <dbReference type="ARBA" id="ARBA00012438"/>
    </source>
</evidence>
<dbReference type="InterPro" id="IPR004358">
    <property type="entry name" value="Sig_transdc_His_kin-like_C"/>
</dbReference>
<proteinExistence type="predicted"/>
<protein>
    <recommendedName>
        <fullName evidence="2">histidine kinase</fullName>
        <ecNumber evidence="2">2.7.13.3</ecNumber>
    </recommendedName>
</protein>
<reference evidence="7" key="1">
    <citation type="journal article" date="2014" name="Front. Microbiol.">
        <title>High frequency of phylogenetically diverse reductive dehalogenase-homologous genes in deep subseafloor sedimentary metagenomes.</title>
        <authorList>
            <person name="Kawai M."/>
            <person name="Futagami T."/>
            <person name="Toyoda A."/>
            <person name="Takaki Y."/>
            <person name="Nishi S."/>
            <person name="Hori S."/>
            <person name="Arai W."/>
            <person name="Tsubouchi T."/>
            <person name="Morono Y."/>
            <person name="Uchiyama I."/>
            <person name="Ito T."/>
            <person name="Fujiyama A."/>
            <person name="Inagaki F."/>
            <person name="Takami H."/>
        </authorList>
    </citation>
    <scope>NUCLEOTIDE SEQUENCE</scope>
    <source>
        <strain evidence="7">Expedition CK06-06</strain>
    </source>
</reference>
<dbReference type="PROSITE" id="PS50109">
    <property type="entry name" value="HIS_KIN"/>
    <property type="match status" value="1"/>
</dbReference>
<keyword evidence="4" id="KW-0808">Transferase</keyword>
<dbReference type="Gene3D" id="3.30.565.10">
    <property type="entry name" value="Histidine kinase-like ATPase, C-terminal domain"/>
    <property type="match status" value="1"/>
</dbReference>
<dbReference type="EMBL" id="BARS01019413">
    <property type="protein sequence ID" value="GAF90623.1"/>
    <property type="molecule type" value="Genomic_DNA"/>
</dbReference>
<dbReference type="InterPro" id="IPR003594">
    <property type="entry name" value="HATPase_dom"/>
</dbReference>
<dbReference type="GO" id="GO:0000155">
    <property type="term" value="F:phosphorelay sensor kinase activity"/>
    <property type="evidence" value="ECO:0007669"/>
    <property type="project" value="TreeGrafter"/>
</dbReference>